<reference evidence="3 4" key="1">
    <citation type="submission" date="2020-05" db="EMBL/GenBank/DDBJ databases">
        <title>Whole Genome Sequences of Enterobacteriales Associated with the International Space Station.</title>
        <authorList>
            <person name="Bharadwaj A."/>
            <person name="Daudu R."/>
            <person name="Singh N."/>
            <person name="Wood J."/>
            <person name="Debieu M."/>
            <person name="Mason C."/>
            <person name="Wang C."/>
            <person name="Venkateswaran K."/>
        </authorList>
    </citation>
    <scope>NUCLEOTIDE SEQUENCE [LARGE SCALE GENOMIC DNA]</scope>
    <source>
        <strain evidence="3 4">IF5SW-B1</strain>
    </source>
</reference>
<dbReference type="RefSeq" id="WP_069728931.1">
    <property type="nucleotide sequence ID" value="NZ_JABWPE010000027.1"/>
</dbReference>
<dbReference type="GeneID" id="57347255"/>
<dbReference type="Gene3D" id="1.10.10.1820">
    <property type="entry name" value="BsuBI/PstI restriction endonuclease-like"/>
    <property type="match status" value="1"/>
</dbReference>
<dbReference type="InterPro" id="IPR009528">
    <property type="entry name" value="Restrct_endonuc_II_BsuBI_C"/>
</dbReference>
<evidence type="ECO:0000313" key="3">
    <source>
        <dbReference type="EMBL" id="NUY98548.1"/>
    </source>
</evidence>
<dbReference type="Pfam" id="PF06616">
    <property type="entry name" value="BsuBI_PstI_RE"/>
    <property type="match status" value="1"/>
</dbReference>
<organism evidence="3 4">
    <name type="scientific">Pantoea brenneri</name>
    <dbReference type="NCBI Taxonomy" id="472694"/>
    <lineage>
        <taxon>Bacteria</taxon>
        <taxon>Pseudomonadati</taxon>
        <taxon>Pseudomonadota</taxon>
        <taxon>Gammaproteobacteria</taxon>
        <taxon>Enterobacterales</taxon>
        <taxon>Erwiniaceae</taxon>
        <taxon>Pantoea</taxon>
    </lineage>
</organism>
<gene>
    <name evidence="3" type="ORF">HU668_19005</name>
</gene>
<dbReference type="EMBL" id="JABWPM010000027">
    <property type="protein sequence ID" value="NUY98548.1"/>
    <property type="molecule type" value="Genomic_DNA"/>
</dbReference>
<keyword evidence="3" id="KW-0378">Hydrolase</keyword>
<evidence type="ECO:0000259" key="2">
    <source>
        <dbReference type="Pfam" id="PF17728"/>
    </source>
</evidence>
<dbReference type="GO" id="GO:0003677">
    <property type="term" value="F:DNA binding"/>
    <property type="evidence" value="ECO:0007669"/>
    <property type="project" value="InterPro"/>
</dbReference>
<proteinExistence type="predicted"/>
<accession>A0A7Y6NHF6</accession>
<dbReference type="GO" id="GO:0000287">
    <property type="term" value="F:magnesium ion binding"/>
    <property type="evidence" value="ECO:0007669"/>
    <property type="project" value="InterPro"/>
</dbReference>
<evidence type="ECO:0000259" key="1">
    <source>
        <dbReference type="Pfam" id="PF06616"/>
    </source>
</evidence>
<feature type="domain" description="BsuBI/PstI restriction endonuclease" evidence="1">
    <location>
        <begin position="188"/>
        <end position="349"/>
    </location>
</feature>
<comment type="caution">
    <text evidence="3">The sequence shown here is derived from an EMBL/GenBank/DDBJ whole genome shotgun (WGS) entry which is preliminary data.</text>
</comment>
<dbReference type="Gene3D" id="3.40.1350.80">
    <property type="match status" value="1"/>
</dbReference>
<evidence type="ECO:0000313" key="4">
    <source>
        <dbReference type="Proteomes" id="UP000566985"/>
    </source>
</evidence>
<keyword evidence="3" id="KW-0255">Endonuclease</keyword>
<dbReference type="GO" id="GO:0009307">
    <property type="term" value="P:DNA restriction-modification system"/>
    <property type="evidence" value="ECO:0007669"/>
    <property type="project" value="InterPro"/>
</dbReference>
<sequence length="364" mass="40255">MMMPDLPKVAEIHKRLVDIFPEGTENRNYVIREMAAKTIFVMLYAGAIDGNEKWIRPSQVTDMGNEQSAKQSLTERTNWLNVTLSKKNTRPTDAWYAANSREPIRDETLRGGLIPCHAVLERKGIPTTSSKPRYCLNASFAELFDPNLSNEELTHKIQDWQETHLNKAALARIRLIKSSISSSDESLTVTFPGGEKRTLAPGPSSVIAKEVIEVFAPKFLKVPAVLWLSESGNKVVTRDEQLASSLGLKIDASKALPDIILVDLGEDKSGSDMLFIFTEVVATDGPVNRERKVALTKIAADAGFSNKNLAFLTAFMDRSASPFKKAITELAWGSYAWFVSEPENLIDLRDGRAIKLSGGLDTTN</sequence>
<dbReference type="Pfam" id="PF17728">
    <property type="entry name" value="BsuBI_PstI_RE_N"/>
    <property type="match status" value="1"/>
</dbReference>
<dbReference type="GO" id="GO:0009036">
    <property type="term" value="F:type II site-specific deoxyribonuclease activity"/>
    <property type="evidence" value="ECO:0007669"/>
    <property type="project" value="InterPro"/>
</dbReference>
<name>A0A7Y6NHF6_9GAMM</name>
<dbReference type="InterPro" id="IPR041962">
    <property type="entry name" value="BsuBI/PstI_N_sf"/>
</dbReference>
<dbReference type="AlphaFoldDB" id="A0A7Y6NHF6"/>
<feature type="domain" description="BsuBI/PstI restriction endonuclease HTH" evidence="2">
    <location>
        <begin position="10"/>
        <end position="172"/>
    </location>
</feature>
<dbReference type="InterPro" id="IPR041963">
    <property type="entry name" value="BsuBI/PstI_C_sf"/>
</dbReference>
<dbReference type="Proteomes" id="UP000566985">
    <property type="component" value="Unassembled WGS sequence"/>
</dbReference>
<keyword evidence="3" id="KW-0540">Nuclease</keyword>
<protein>
    <submittedName>
        <fullName evidence="3">Restriction endonuclease</fullName>
    </submittedName>
</protein>
<dbReference type="InterPro" id="IPR041454">
    <property type="entry name" value="BsuBI/PstI_N"/>
</dbReference>